<reference evidence="1 2" key="1">
    <citation type="submission" date="2018-06" db="EMBL/GenBank/DDBJ databases">
        <authorList>
            <consortium name="Pathogen Informatics"/>
            <person name="Doyle S."/>
        </authorList>
    </citation>
    <scope>NUCLEOTIDE SEQUENCE [LARGE SCALE GENOMIC DNA]</scope>
    <source>
        <strain evidence="1 2">NCTC13379</strain>
    </source>
</reference>
<evidence type="ECO:0000313" key="1">
    <source>
        <dbReference type="EMBL" id="STP63615.1"/>
    </source>
</evidence>
<dbReference type="RefSeq" id="WP_002359311.1">
    <property type="nucleotide sequence ID" value="NZ_BLPK01000003.1"/>
</dbReference>
<dbReference type="AlphaFoldDB" id="A0AAX2KM66"/>
<organism evidence="1 2">
    <name type="scientific">Enterococcus faecalis</name>
    <name type="common">Streptococcus faecalis</name>
    <dbReference type="NCBI Taxonomy" id="1351"/>
    <lineage>
        <taxon>Bacteria</taxon>
        <taxon>Bacillati</taxon>
        <taxon>Bacillota</taxon>
        <taxon>Bacilli</taxon>
        <taxon>Lactobacillales</taxon>
        <taxon>Enterococcaceae</taxon>
        <taxon>Enterococcus</taxon>
    </lineage>
</organism>
<comment type="caution">
    <text evidence="1">The sequence shown here is derived from an EMBL/GenBank/DDBJ whole genome shotgun (WGS) entry which is preliminary data.</text>
</comment>
<accession>A0AAX2KM66</accession>
<dbReference type="EMBL" id="UGIX01000001">
    <property type="protein sequence ID" value="STP63615.1"/>
    <property type="molecule type" value="Genomic_DNA"/>
</dbReference>
<gene>
    <name evidence="1" type="ORF">NCTC13379_00459</name>
</gene>
<dbReference type="Proteomes" id="UP000254396">
    <property type="component" value="Unassembled WGS sequence"/>
</dbReference>
<sequence>MAEESKYPPVKEKSVFYQRYSRVSTISMLMDLGFSVSEAQIDNEDIVYMEQYKEFLLNKGIVEEKVPFKREFVAEYPLSKMRRLFVEGYYLRKPSGEKMYGSYYYDFYFKEYSGMGIYCTKATKSLFLHVFEQRIRKIKKLKHRLEE</sequence>
<protein>
    <submittedName>
        <fullName evidence="1">Uncharacterized protein</fullName>
    </submittedName>
</protein>
<name>A0AAX2KM66_ENTFL</name>
<proteinExistence type="predicted"/>
<evidence type="ECO:0000313" key="2">
    <source>
        <dbReference type="Proteomes" id="UP000254396"/>
    </source>
</evidence>